<dbReference type="GO" id="GO:0006891">
    <property type="term" value="P:intra-Golgi vesicle-mediated transport"/>
    <property type="evidence" value="ECO:0000318"/>
    <property type="project" value="GO_Central"/>
</dbReference>
<keyword evidence="1" id="KW-0547">Nucleotide-binding</keyword>
<dbReference type="GO" id="GO:0042147">
    <property type="term" value="P:retrograde transport, endosome to Golgi"/>
    <property type="evidence" value="ECO:0000318"/>
    <property type="project" value="GO_Central"/>
</dbReference>
<dbReference type="AlphaFoldDB" id="A2DRK7"/>
<evidence type="ECO:0000313" key="2">
    <source>
        <dbReference type="EMBL" id="EAY16970.1"/>
    </source>
</evidence>
<dbReference type="NCBIfam" id="TIGR00231">
    <property type="entry name" value="small_GTP"/>
    <property type="match status" value="1"/>
</dbReference>
<reference evidence="2" key="1">
    <citation type="submission" date="2006-10" db="EMBL/GenBank/DDBJ databases">
        <authorList>
            <person name="Amadeo P."/>
            <person name="Zhao Q."/>
            <person name="Wortman J."/>
            <person name="Fraser-Liggett C."/>
            <person name="Carlton J."/>
        </authorList>
    </citation>
    <scope>NUCLEOTIDE SEQUENCE</scope>
    <source>
        <strain evidence="2">G3</strain>
    </source>
</reference>
<dbReference type="Pfam" id="PF00071">
    <property type="entry name" value="Ras"/>
    <property type="match status" value="1"/>
</dbReference>
<dbReference type="GO" id="GO:0012505">
    <property type="term" value="C:endomembrane system"/>
    <property type="evidence" value="ECO:0000318"/>
    <property type="project" value="GO_Central"/>
</dbReference>
<dbReference type="CDD" id="cd00154">
    <property type="entry name" value="Rab"/>
    <property type="match status" value="1"/>
</dbReference>
<dbReference type="Gene3D" id="3.40.50.300">
    <property type="entry name" value="P-loop containing nucleotide triphosphate hydrolases"/>
    <property type="match status" value="1"/>
</dbReference>
<accession>A2DRK7</accession>
<dbReference type="PRINTS" id="PR00449">
    <property type="entry name" value="RASTRNSFRMNG"/>
</dbReference>
<protein>
    <submittedName>
        <fullName evidence="2">Small GTP-binding protein, putative</fullName>
    </submittedName>
</protein>
<dbReference type="VEuPathDB" id="TrichDB:TVAG_280870"/>
<dbReference type="Proteomes" id="UP000001542">
    <property type="component" value="Unassembled WGS sequence"/>
</dbReference>
<dbReference type="VEuPathDB" id="TrichDB:TVAGG3_0696870"/>
<dbReference type="InParanoid" id="A2DRK7"/>
<dbReference type="SMART" id="SM00173">
    <property type="entry name" value="RAS"/>
    <property type="match status" value="1"/>
</dbReference>
<dbReference type="KEGG" id="tva:4774984"/>
<evidence type="ECO:0000256" key="1">
    <source>
        <dbReference type="ARBA" id="ARBA00022741"/>
    </source>
</evidence>
<keyword evidence="3" id="KW-1185">Reference proteome</keyword>
<dbReference type="PANTHER" id="PTHR47978">
    <property type="match status" value="1"/>
</dbReference>
<dbReference type="RefSeq" id="XP_001329193.1">
    <property type="nucleotide sequence ID" value="XM_001329158.1"/>
</dbReference>
<dbReference type="GO" id="GO:0005794">
    <property type="term" value="C:Golgi apparatus"/>
    <property type="evidence" value="ECO:0000318"/>
    <property type="project" value="GO_Central"/>
</dbReference>
<dbReference type="OrthoDB" id="8830751at2759"/>
<dbReference type="FunFam" id="3.40.50.300:FF:001204">
    <property type="entry name" value="Small GTP-binding protein, putative"/>
    <property type="match status" value="1"/>
</dbReference>
<sequence length="185" mass="21070">MDPLKIILVGNSGCGKTTLFNCFLNKPDHKREKPTISPGCMKVDIQTEKGDILTVEIWDTAGQEQYYALSQMFYRDADVALVCYTMDDKDSIQKWIDRVHQIVPNCIIILTETKSDLLNYDQEYEEKTDGFDLKTKYQAMAHYLTSGYSGTNVTEVFVDSAKIFSIVHKKLNNTSLQQSQKTPCC</sequence>
<dbReference type="eggNOG" id="KOG0092">
    <property type="taxonomic scope" value="Eukaryota"/>
</dbReference>
<dbReference type="EMBL" id="DS113236">
    <property type="protein sequence ID" value="EAY16970.1"/>
    <property type="molecule type" value="Genomic_DNA"/>
</dbReference>
<dbReference type="GO" id="GO:0006890">
    <property type="term" value="P:retrograde vesicle-mediated transport, Golgi to endoplasmic reticulum"/>
    <property type="evidence" value="ECO:0000318"/>
    <property type="project" value="GO_Central"/>
</dbReference>
<dbReference type="SMART" id="SM00175">
    <property type="entry name" value="RAB"/>
    <property type="match status" value="1"/>
</dbReference>
<dbReference type="STRING" id="5722.A2DRK7"/>
<dbReference type="GO" id="GO:0005525">
    <property type="term" value="F:GTP binding"/>
    <property type="evidence" value="ECO:0007669"/>
    <property type="project" value="InterPro"/>
</dbReference>
<dbReference type="GO" id="GO:0005829">
    <property type="term" value="C:cytosol"/>
    <property type="evidence" value="ECO:0007669"/>
    <property type="project" value="GOC"/>
</dbReference>
<dbReference type="InterPro" id="IPR005225">
    <property type="entry name" value="Small_GTP-bd"/>
</dbReference>
<dbReference type="InterPro" id="IPR001806">
    <property type="entry name" value="Small_GTPase"/>
</dbReference>
<proteinExistence type="predicted"/>
<dbReference type="SMR" id="A2DRK7"/>
<evidence type="ECO:0000313" key="3">
    <source>
        <dbReference type="Proteomes" id="UP000001542"/>
    </source>
</evidence>
<dbReference type="SUPFAM" id="SSF52540">
    <property type="entry name" value="P-loop containing nucleoside triphosphate hydrolases"/>
    <property type="match status" value="1"/>
</dbReference>
<dbReference type="GO" id="GO:0006886">
    <property type="term" value="P:intracellular protein transport"/>
    <property type="evidence" value="ECO:0000318"/>
    <property type="project" value="GO_Central"/>
</dbReference>
<name>A2DRK7_TRIV3</name>
<dbReference type="SMART" id="SM00174">
    <property type="entry name" value="RHO"/>
    <property type="match status" value="1"/>
</dbReference>
<gene>
    <name evidence="2" type="ORF">TVAG_280870</name>
</gene>
<dbReference type="GO" id="GO:0003924">
    <property type="term" value="F:GTPase activity"/>
    <property type="evidence" value="ECO:0000318"/>
    <property type="project" value="GO_Central"/>
</dbReference>
<reference evidence="2" key="2">
    <citation type="journal article" date="2007" name="Science">
        <title>Draft genome sequence of the sexually transmitted pathogen Trichomonas vaginalis.</title>
        <authorList>
            <person name="Carlton J.M."/>
            <person name="Hirt R.P."/>
            <person name="Silva J.C."/>
            <person name="Delcher A.L."/>
            <person name="Schatz M."/>
            <person name="Zhao Q."/>
            <person name="Wortman J.R."/>
            <person name="Bidwell S.L."/>
            <person name="Alsmark U.C.M."/>
            <person name="Besteiro S."/>
            <person name="Sicheritz-Ponten T."/>
            <person name="Noel C.J."/>
            <person name="Dacks J.B."/>
            <person name="Foster P.G."/>
            <person name="Simillion C."/>
            <person name="Van de Peer Y."/>
            <person name="Miranda-Saavedra D."/>
            <person name="Barton G.J."/>
            <person name="Westrop G.D."/>
            <person name="Mueller S."/>
            <person name="Dessi D."/>
            <person name="Fiori P.L."/>
            <person name="Ren Q."/>
            <person name="Paulsen I."/>
            <person name="Zhang H."/>
            <person name="Bastida-Corcuera F.D."/>
            <person name="Simoes-Barbosa A."/>
            <person name="Brown M.T."/>
            <person name="Hayes R.D."/>
            <person name="Mukherjee M."/>
            <person name="Okumura C.Y."/>
            <person name="Schneider R."/>
            <person name="Smith A.J."/>
            <person name="Vanacova S."/>
            <person name="Villalvazo M."/>
            <person name="Haas B.J."/>
            <person name="Pertea M."/>
            <person name="Feldblyum T.V."/>
            <person name="Utterback T.R."/>
            <person name="Shu C.L."/>
            <person name="Osoegawa K."/>
            <person name="de Jong P.J."/>
            <person name="Hrdy I."/>
            <person name="Horvathova L."/>
            <person name="Zubacova Z."/>
            <person name="Dolezal P."/>
            <person name="Malik S.B."/>
            <person name="Logsdon J.M. Jr."/>
            <person name="Henze K."/>
            <person name="Gupta A."/>
            <person name="Wang C.C."/>
            <person name="Dunne R.L."/>
            <person name="Upcroft J.A."/>
            <person name="Upcroft P."/>
            <person name="White O."/>
            <person name="Salzberg S.L."/>
            <person name="Tang P."/>
            <person name="Chiu C.-H."/>
            <person name="Lee Y.-S."/>
            <person name="Embley T.M."/>
            <person name="Coombs G.H."/>
            <person name="Mottram J.C."/>
            <person name="Tachezy J."/>
            <person name="Fraser-Liggett C.M."/>
            <person name="Johnson P.J."/>
        </authorList>
    </citation>
    <scope>NUCLEOTIDE SEQUENCE [LARGE SCALE GENOMIC DNA]</scope>
    <source>
        <strain evidence="2">G3</strain>
    </source>
</reference>
<dbReference type="InterPro" id="IPR027417">
    <property type="entry name" value="P-loop_NTPase"/>
</dbReference>
<dbReference type="PROSITE" id="PS51419">
    <property type="entry name" value="RAB"/>
    <property type="match status" value="1"/>
</dbReference>
<organism evidence="2 3">
    <name type="scientific">Trichomonas vaginalis (strain ATCC PRA-98 / G3)</name>
    <dbReference type="NCBI Taxonomy" id="412133"/>
    <lineage>
        <taxon>Eukaryota</taxon>
        <taxon>Metamonada</taxon>
        <taxon>Parabasalia</taxon>
        <taxon>Trichomonadida</taxon>
        <taxon>Trichomonadidae</taxon>
        <taxon>Trichomonas</taxon>
    </lineage>
</organism>